<protein>
    <submittedName>
        <fullName evidence="1">Uncharacterized protein</fullName>
    </submittedName>
</protein>
<dbReference type="EMBL" id="UINC01189518">
    <property type="protein sequence ID" value="SVE03246.1"/>
    <property type="molecule type" value="Genomic_DNA"/>
</dbReference>
<evidence type="ECO:0000313" key="1">
    <source>
        <dbReference type="EMBL" id="SVE03246.1"/>
    </source>
</evidence>
<dbReference type="AlphaFoldDB" id="A0A383A5U8"/>
<reference evidence="1" key="1">
    <citation type="submission" date="2018-05" db="EMBL/GenBank/DDBJ databases">
        <authorList>
            <person name="Lanie J.A."/>
            <person name="Ng W.-L."/>
            <person name="Kazmierczak K.M."/>
            <person name="Andrzejewski T.M."/>
            <person name="Davidsen T.M."/>
            <person name="Wayne K.J."/>
            <person name="Tettelin H."/>
            <person name="Glass J.I."/>
            <person name="Rusch D."/>
            <person name="Podicherti R."/>
            <person name="Tsui H.-C.T."/>
            <person name="Winkler M.E."/>
        </authorList>
    </citation>
    <scope>NUCLEOTIDE SEQUENCE</scope>
</reference>
<gene>
    <name evidence="1" type="ORF">METZ01_LOCUS456100</name>
</gene>
<sequence>MLIASTEEQGIVKFRRHDDVEGVKKPLA</sequence>
<name>A0A383A5U8_9ZZZZ</name>
<organism evidence="1">
    <name type="scientific">marine metagenome</name>
    <dbReference type="NCBI Taxonomy" id="408172"/>
    <lineage>
        <taxon>unclassified sequences</taxon>
        <taxon>metagenomes</taxon>
        <taxon>ecological metagenomes</taxon>
    </lineage>
</organism>
<proteinExistence type="predicted"/>
<accession>A0A383A5U8</accession>